<dbReference type="InterPro" id="IPR010916">
    <property type="entry name" value="TonB_box_CS"/>
</dbReference>
<dbReference type="InterPro" id="IPR011050">
    <property type="entry name" value="Pectin_lyase_fold/virulence"/>
</dbReference>
<evidence type="ECO:0000313" key="3">
    <source>
        <dbReference type="EMBL" id="APG13485.1"/>
    </source>
</evidence>
<dbReference type="InterPro" id="IPR024535">
    <property type="entry name" value="RHGA/B-epi-like_pectate_lyase"/>
</dbReference>
<dbReference type="RefSeq" id="WP_071915586.1">
    <property type="nucleotide sequence ID" value="NZ_CP017637.1"/>
</dbReference>
<dbReference type="Gene3D" id="2.160.20.10">
    <property type="entry name" value="Single-stranded right-handed beta-helix, Pectin lyase-like"/>
    <property type="match status" value="1"/>
</dbReference>
<evidence type="ECO:0000256" key="1">
    <source>
        <dbReference type="SAM" id="SignalP"/>
    </source>
</evidence>
<keyword evidence="1" id="KW-0732">Signal</keyword>
<organism evidence="3 4">
    <name type="scientific">Bradyrhizobium japonicum</name>
    <dbReference type="NCBI Taxonomy" id="375"/>
    <lineage>
        <taxon>Bacteria</taxon>
        <taxon>Pseudomonadati</taxon>
        <taxon>Pseudomonadota</taxon>
        <taxon>Alphaproteobacteria</taxon>
        <taxon>Hyphomicrobiales</taxon>
        <taxon>Nitrobacteraceae</taxon>
        <taxon>Bradyrhizobium</taxon>
    </lineage>
</organism>
<dbReference type="SUPFAM" id="SSF51126">
    <property type="entry name" value="Pectin lyase-like"/>
    <property type="match status" value="1"/>
</dbReference>
<feature type="signal peptide" evidence="1">
    <location>
        <begin position="1"/>
        <end position="22"/>
    </location>
</feature>
<reference evidence="3 4" key="1">
    <citation type="submission" date="2016-11" db="EMBL/GenBank/DDBJ databases">
        <title>Complete Genome Sequence of Bradyrhizobium sp. strain J5, an isolated from soybean nodule in Hokkaido.</title>
        <authorList>
            <person name="Kanehara K."/>
        </authorList>
    </citation>
    <scope>NUCLEOTIDE SEQUENCE [LARGE SCALE GENOMIC DNA]</scope>
    <source>
        <strain evidence="3 4">J5</strain>
    </source>
</reference>
<feature type="domain" description="Rhamnogalacturonase A/B/Epimerase-like pectate lyase" evidence="2">
    <location>
        <begin position="216"/>
        <end position="275"/>
    </location>
</feature>
<feature type="chain" id="PRO_5012069161" description="Rhamnogalacturonase A/B/Epimerase-like pectate lyase domain-containing protein" evidence="1">
    <location>
        <begin position="23"/>
        <end position="731"/>
    </location>
</feature>
<evidence type="ECO:0000259" key="2">
    <source>
        <dbReference type="Pfam" id="PF12708"/>
    </source>
</evidence>
<dbReference type="PROSITE" id="PS00430">
    <property type="entry name" value="TONB_DEPENDENT_REC_1"/>
    <property type="match status" value="1"/>
</dbReference>
<evidence type="ECO:0000313" key="4">
    <source>
        <dbReference type="Proteomes" id="UP000181962"/>
    </source>
</evidence>
<protein>
    <recommendedName>
        <fullName evidence="2">Rhamnogalacturonase A/B/Epimerase-like pectate lyase domain-containing protein</fullName>
    </recommendedName>
</protein>
<gene>
    <name evidence="3" type="ORF">BKD09_34545</name>
</gene>
<dbReference type="InterPro" id="IPR012334">
    <property type="entry name" value="Pectin_lyas_fold"/>
</dbReference>
<dbReference type="OrthoDB" id="8207450at2"/>
<name>A0A1L3FJK0_BRAJP</name>
<sequence length="731" mass="78858">MTRSAAVIVALFQLLWMAEATAQSAMFWFNDPVGPDETVLVTGAELDKITSVTVARIGDGSSRESGQQTSVPILQANPLSLKFTIPEQFTPGIYRFSLTHPQGTLSGRINLPTIYWTQGNLGDEVSPSGWLQVFGRNIVRQASRAQLLMLPDAGNAPTKAVLTKGDLWRGAFRIPDQVSPGRYRLRLSNGDGGEAEWVDVGSIVVRAPEANAVQSFDVRAYGANGDGKFDCTRAVKAAIEAASQAGGGTVYFPRGRYLISDMIVIPPRVKLQGERIDLVNLVWPSLATLPAALIQGRSQFSVEDLTIYASNHPHIIAGGFQFGDAPIPDAADITIRHVRIRGSAFRGLMEAEATLQQMNDFRRIYPDGSPDTIRLSGNRIEVSDCDILGSGHSLRLFKATNAIVARNVLTNGRYGSYSIVGSRQVVFEGNTVTAADLQGTGGGISTLSKWVSGSENIFVGGNTFKAIYGWDREAMTSDGPGGFYFGHANSAGPDRLSLLDAANPYPAGTDWTGAAVMVVNGRGAGQYARVKAFEKKPSDLSVVLDRPLEVALDSNSEVTVTQAQQNYLIIDNDFEDTGVAAQTYGTALGHVISGNRSNRTSGFAVFGLAYDSFQPGWRIQILDNHILEGNVYRAGPERSIFSNEASILVQANQTAKAPGRPPMVQAVIVRGNRLDQDAHIEIKGFAATSPGVRDVVVEGNTMGPSRVGLTIDRGVAWWLSRRNVEERRIQK</sequence>
<dbReference type="Pfam" id="PF12708">
    <property type="entry name" value="Pect-lyase_RHGA_epim"/>
    <property type="match status" value="1"/>
</dbReference>
<proteinExistence type="predicted"/>
<dbReference type="Proteomes" id="UP000181962">
    <property type="component" value="Chromosome"/>
</dbReference>
<accession>A0A1L3FJK0</accession>
<dbReference type="AlphaFoldDB" id="A0A1L3FJK0"/>
<dbReference type="EMBL" id="CP017637">
    <property type="protein sequence ID" value="APG13485.1"/>
    <property type="molecule type" value="Genomic_DNA"/>
</dbReference>